<dbReference type="RefSeq" id="WP_222434858.1">
    <property type="nucleotide sequence ID" value="NZ_SJPF01000003.1"/>
</dbReference>
<feature type="chain" id="PRO_5022796770" evidence="1">
    <location>
        <begin position="19"/>
        <end position="445"/>
    </location>
</feature>
<dbReference type="EMBL" id="SJPF01000003">
    <property type="protein sequence ID" value="TWT32610.1"/>
    <property type="molecule type" value="Genomic_DNA"/>
</dbReference>
<comment type="caution">
    <text evidence="2">The sequence shown here is derived from an EMBL/GenBank/DDBJ whole genome shotgun (WGS) entry which is preliminary data.</text>
</comment>
<protein>
    <submittedName>
        <fullName evidence="2">Uncharacterized protein</fullName>
    </submittedName>
</protein>
<name>A0A5C5V3L3_9BACT</name>
<organism evidence="2 3">
    <name type="scientific">Blastopirellula retiformator</name>
    <dbReference type="NCBI Taxonomy" id="2527970"/>
    <lineage>
        <taxon>Bacteria</taxon>
        <taxon>Pseudomonadati</taxon>
        <taxon>Planctomycetota</taxon>
        <taxon>Planctomycetia</taxon>
        <taxon>Pirellulales</taxon>
        <taxon>Pirellulaceae</taxon>
        <taxon>Blastopirellula</taxon>
    </lineage>
</organism>
<accession>A0A5C5V3L3</accession>
<feature type="signal peptide" evidence="1">
    <location>
        <begin position="1"/>
        <end position="18"/>
    </location>
</feature>
<evidence type="ECO:0000256" key="1">
    <source>
        <dbReference type="SAM" id="SignalP"/>
    </source>
</evidence>
<proteinExistence type="predicted"/>
<gene>
    <name evidence="2" type="ORF">Enr8_24150</name>
</gene>
<evidence type="ECO:0000313" key="2">
    <source>
        <dbReference type="EMBL" id="TWT32610.1"/>
    </source>
</evidence>
<reference evidence="2 3" key="1">
    <citation type="submission" date="2019-02" db="EMBL/GenBank/DDBJ databases">
        <title>Deep-cultivation of Planctomycetes and their phenomic and genomic characterization uncovers novel biology.</title>
        <authorList>
            <person name="Wiegand S."/>
            <person name="Jogler M."/>
            <person name="Boedeker C."/>
            <person name="Pinto D."/>
            <person name="Vollmers J."/>
            <person name="Rivas-Marin E."/>
            <person name="Kohn T."/>
            <person name="Peeters S.H."/>
            <person name="Heuer A."/>
            <person name="Rast P."/>
            <person name="Oberbeckmann S."/>
            <person name="Bunk B."/>
            <person name="Jeske O."/>
            <person name="Meyerdierks A."/>
            <person name="Storesund J.E."/>
            <person name="Kallscheuer N."/>
            <person name="Luecker S."/>
            <person name="Lage O.M."/>
            <person name="Pohl T."/>
            <person name="Merkel B.J."/>
            <person name="Hornburger P."/>
            <person name="Mueller R.-W."/>
            <person name="Bruemmer F."/>
            <person name="Labrenz M."/>
            <person name="Spormann A.M."/>
            <person name="Op Den Camp H."/>
            <person name="Overmann J."/>
            <person name="Amann R."/>
            <person name="Jetten M.S.M."/>
            <person name="Mascher T."/>
            <person name="Medema M.H."/>
            <person name="Devos D.P."/>
            <person name="Kaster A.-K."/>
            <person name="Ovreas L."/>
            <person name="Rohde M."/>
            <person name="Galperin M.Y."/>
            <person name="Jogler C."/>
        </authorList>
    </citation>
    <scope>NUCLEOTIDE SEQUENCE [LARGE SCALE GENOMIC DNA]</scope>
    <source>
        <strain evidence="2 3">Enr8</strain>
    </source>
</reference>
<sequence length="445" mass="49170" precursor="true">MRSFLLALSIVCSCAAFAAADETPLNGAADPDSSEANESQAKLSKQVAYLVRQLDAGSLAERDEAEADLMDLGPVVLDWLPEVTDRTPAEVKARLERITTVLQKQQADSVTQPQLVTLDFNQAPLKEVLAEIEKQSGNRIVDFRPNFGQQTTNPLITIQCEKTLFWEAIDRVFADANLAAYPYAGEKNALAFINRDAPGLPLNLAAYSGVFRVEPTRIEMHRNFVPPASDGMRVNLQVTWEPHLAPILVKFPFSELVATDDQGTDLKLADGPVTYDVAVDSGQTSVDFVIPLNVAPRGSQMIQELKGELVSLVPGRVETFRFERLANARGLRQEKGGVQVALEQFRKNRDLFDARIIVRFPGGSEALQSHLGWVDANEVYLEAADGERLKHAGYERFLEDSDAIGIAYKFILDDRQPDDFTLVYKTPGSIVSLPVEFQLDDIPLP</sequence>
<dbReference type="AlphaFoldDB" id="A0A5C5V3L3"/>
<dbReference type="Proteomes" id="UP000318878">
    <property type="component" value="Unassembled WGS sequence"/>
</dbReference>
<keyword evidence="1" id="KW-0732">Signal</keyword>
<evidence type="ECO:0000313" key="3">
    <source>
        <dbReference type="Proteomes" id="UP000318878"/>
    </source>
</evidence>
<keyword evidence="3" id="KW-1185">Reference proteome</keyword>